<evidence type="ECO:0000313" key="9">
    <source>
        <dbReference type="EMBL" id="KEP99803.1"/>
    </source>
</evidence>
<evidence type="ECO:0000256" key="8">
    <source>
        <dbReference type="SAM" id="Phobius"/>
    </source>
</evidence>
<keyword evidence="6 8" id="KW-1133">Transmembrane helix</keyword>
<dbReference type="InterPro" id="IPR026034">
    <property type="entry name" value="MreD_proteobac"/>
</dbReference>
<dbReference type="EMBL" id="AVQL01000456">
    <property type="protein sequence ID" value="KEP99803.1"/>
    <property type="molecule type" value="Genomic_DNA"/>
</dbReference>
<sequence length="165" mass="18689">MTEVDSLHRHTRKRLIVLSLVIALFLDLIPFPQPLAGCLPAFTAMMTLYWSLHRPQNIGIGMAFVLGLLLDVGIGTPFGQHALGLMAAVYLIEQNRHQMLGYSYAYQALTIFGSLMLMTLILVVVHFFSTHQFSGWNLFVSPFISALLWPLLSKFMLYLAYSRRL</sequence>
<proteinExistence type="inferred from homology"/>
<dbReference type="PANTHER" id="PTHR37484">
    <property type="entry name" value="ROD SHAPE-DETERMINING PROTEIN MRED"/>
    <property type="match status" value="1"/>
</dbReference>
<reference evidence="9 10" key="1">
    <citation type="journal article" date="2014" name="PLoS Genet.">
        <title>Hidden diversity in honey bee gut symbionts detected by single-cell genomics.</title>
        <authorList>
            <person name="Engel P."/>
            <person name="Stepanauskas R."/>
            <person name="Moran N."/>
        </authorList>
    </citation>
    <scope>NUCLEOTIDE SEQUENCE [LARGE SCALE GENOMIC DNA]</scope>
    <source>
        <strain evidence="9 10">SCGC AB-598-J21</strain>
    </source>
</reference>
<feature type="transmembrane region" description="Helical" evidence="8">
    <location>
        <begin position="140"/>
        <end position="161"/>
    </location>
</feature>
<evidence type="ECO:0000256" key="3">
    <source>
        <dbReference type="ARBA" id="ARBA00022475"/>
    </source>
</evidence>
<keyword evidence="7 8" id="KW-0472">Membrane</keyword>
<protein>
    <submittedName>
        <fullName evidence="9">Cell shape-determining protein</fullName>
    </submittedName>
</protein>
<dbReference type="InterPro" id="IPR007227">
    <property type="entry name" value="Cell_shape_determining_MreD"/>
</dbReference>
<dbReference type="PANTHER" id="PTHR37484:SF1">
    <property type="entry name" value="ROD SHAPE-DETERMINING PROTEIN MRED"/>
    <property type="match status" value="1"/>
</dbReference>
<dbReference type="Pfam" id="PF04093">
    <property type="entry name" value="MreD"/>
    <property type="match status" value="1"/>
</dbReference>
<organism evidence="9 10">
    <name type="scientific">Snodgrassella alvi SCGC AB-598-J21</name>
    <dbReference type="NCBI Taxonomy" id="1385367"/>
    <lineage>
        <taxon>Bacteria</taxon>
        <taxon>Pseudomonadati</taxon>
        <taxon>Pseudomonadota</taxon>
        <taxon>Betaproteobacteria</taxon>
        <taxon>Neisseriales</taxon>
        <taxon>Neisseriaceae</taxon>
        <taxon>Snodgrassella</taxon>
    </lineage>
</organism>
<gene>
    <name evidence="9" type="ORF">SASC598J21_022400</name>
</gene>
<feature type="transmembrane region" description="Helical" evidence="8">
    <location>
        <begin position="104"/>
        <end position="128"/>
    </location>
</feature>
<dbReference type="AlphaFoldDB" id="A0A074VWY0"/>
<evidence type="ECO:0000256" key="4">
    <source>
        <dbReference type="ARBA" id="ARBA00022692"/>
    </source>
</evidence>
<feature type="transmembrane region" description="Helical" evidence="8">
    <location>
        <begin position="62"/>
        <end position="92"/>
    </location>
</feature>
<evidence type="ECO:0000256" key="6">
    <source>
        <dbReference type="ARBA" id="ARBA00022989"/>
    </source>
</evidence>
<comment type="similarity">
    <text evidence="2">Belongs to the MreD family.</text>
</comment>
<dbReference type="GO" id="GO:0005886">
    <property type="term" value="C:plasma membrane"/>
    <property type="evidence" value="ECO:0007669"/>
    <property type="project" value="UniProtKB-SubCell"/>
</dbReference>
<evidence type="ECO:0000256" key="7">
    <source>
        <dbReference type="ARBA" id="ARBA00023136"/>
    </source>
</evidence>
<evidence type="ECO:0000256" key="5">
    <source>
        <dbReference type="ARBA" id="ARBA00022960"/>
    </source>
</evidence>
<keyword evidence="5" id="KW-0133">Cell shape</keyword>
<evidence type="ECO:0000256" key="1">
    <source>
        <dbReference type="ARBA" id="ARBA00004651"/>
    </source>
</evidence>
<dbReference type="NCBIfam" id="TIGR03426">
    <property type="entry name" value="shape_MreD"/>
    <property type="match status" value="1"/>
</dbReference>
<dbReference type="GO" id="GO:0008360">
    <property type="term" value="P:regulation of cell shape"/>
    <property type="evidence" value="ECO:0007669"/>
    <property type="project" value="UniProtKB-KW"/>
</dbReference>
<comment type="subcellular location">
    <subcellularLocation>
        <location evidence="1">Cell membrane</location>
        <topology evidence="1">Multi-pass membrane protein</topology>
    </subcellularLocation>
</comment>
<name>A0A074VWY0_9NEIS</name>
<comment type="caution">
    <text evidence="9">The sequence shown here is derived from an EMBL/GenBank/DDBJ whole genome shotgun (WGS) entry which is preliminary data.</text>
</comment>
<evidence type="ECO:0000313" key="10">
    <source>
        <dbReference type="Proteomes" id="UP000027644"/>
    </source>
</evidence>
<dbReference type="PIRSF" id="PIRSF018472">
    <property type="entry name" value="MreD_proteobac"/>
    <property type="match status" value="1"/>
</dbReference>
<keyword evidence="4 8" id="KW-0812">Transmembrane</keyword>
<accession>A0A074VWY0</accession>
<evidence type="ECO:0000256" key="2">
    <source>
        <dbReference type="ARBA" id="ARBA00007776"/>
    </source>
</evidence>
<keyword evidence="3" id="KW-1003">Cell membrane</keyword>
<dbReference type="Proteomes" id="UP000027644">
    <property type="component" value="Unassembled WGS sequence"/>
</dbReference>